<gene>
    <name evidence="7" type="ORF">Rumeso_04907</name>
</gene>
<keyword evidence="4 6" id="KW-1133">Transmembrane helix</keyword>
<accession>A0A017HAW5</accession>
<evidence type="ECO:0000313" key="7">
    <source>
        <dbReference type="EMBL" id="EYD71506.1"/>
    </source>
</evidence>
<feature type="transmembrane region" description="Helical" evidence="6">
    <location>
        <begin position="64"/>
        <end position="87"/>
    </location>
</feature>
<dbReference type="InterPro" id="IPR017039">
    <property type="entry name" value="Virul_fac_BrkB"/>
</dbReference>
<evidence type="ECO:0000256" key="3">
    <source>
        <dbReference type="ARBA" id="ARBA00022692"/>
    </source>
</evidence>
<keyword evidence="2" id="KW-1003">Cell membrane</keyword>
<keyword evidence="8" id="KW-1185">Reference proteome</keyword>
<evidence type="ECO:0000256" key="1">
    <source>
        <dbReference type="ARBA" id="ARBA00004651"/>
    </source>
</evidence>
<dbReference type="PANTHER" id="PTHR30213">
    <property type="entry name" value="INNER MEMBRANE PROTEIN YHJD"/>
    <property type="match status" value="1"/>
</dbReference>
<evidence type="ECO:0000256" key="2">
    <source>
        <dbReference type="ARBA" id="ARBA00022475"/>
    </source>
</evidence>
<comment type="caution">
    <text evidence="7">The sequence shown here is derived from an EMBL/GenBank/DDBJ whole genome shotgun (WGS) entry which is preliminary data.</text>
</comment>
<comment type="subcellular location">
    <subcellularLocation>
        <location evidence="1">Cell membrane</location>
        <topology evidence="1">Multi-pass membrane protein</topology>
    </subcellularLocation>
</comment>
<feature type="transmembrane region" description="Helical" evidence="6">
    <location>
        <begin position="35"/>
        <end position="57"/>
    </location>
</feature>
<dbReference type="AlphaFoldDB" id="A0A017HAW5"/>
<dbReference type="PANTHER" id="PTHR30213:SF1">
    <property type="entry name" value="INNER MEMBRANE PROTEIN YHJD"/>
    <property type="match status" value="1"/>
</dbReference>
<organism evidence="7 8">
    <name type="scientific">Rubellimicrobium mesophilum DSM 19309</name>
    <dbReference type="NCBI Taxonomy" id="442562"/>
    <lineage>
        <taxon>Bacteria</taxon>
        <taxon>Pseudomonadati</taxon>
        <taxon>Pseudomonadota</taxon>
        <taxon>Alphaproteobacteria</taxon>
        <taxon>Rhodobacterales</taxon>
        <taxon>Roseobacteraceae</taxon>
        <taxon>Rubellimicrobium</taxon>
    </lineage>
</organism>
<keyword evidence="5 6" id="KW-0472">Membrane</keyword>
<keyword evidence="3 6" id="KW-0812">Transmembrane</keyword>
<reference evidence="7" key="1">
    <citation type="submission" date="2013-02" db="EMBL/GenBank/DDBJ databases">
        <authorList>
            <person name="Fiebig A."/>
            <person name="Goeker M."/>
            <person name="Klenk H.-P.P."/>
        </authorList>
    </citation>
    <scope>NUCLEOTIDE SEQUENCE [LARGE SCALE GENOMIC DNA]</scope>
    <source>
        <strain evidence="7">DSM 19309</strain>
    </source>
</reference>
<dbReference type="Proteomes" id="UP000019666">
    <property type="component" value="Unassembled WGS sequence"/>
</dbReference>
<dbReference type="HOGENOM" id="CLU_2261750_0_0_5"/>
<dbReference type="EMBL" id="AOSK01000136">
    <property type="protein sequence ID" value="EYD71506.1"/>
    <property type="molecule type" value="Genomic_DNA"/>
</dbReference>
<evidence type="ECO:0000256" key="4">
    <source>
        <dbReference type="ARBA" id="ARBA00022989"/>
    </source>
</evidence>
<dbReference type="Pfam" id="PF03631">
    <property type="entry name" value="Virul_fac_BrkB"/>
    <property type="match status" value="1"/>
</dbReference>
<name>A0A017HAW5_9RHOB</name>
<protein>
    <submittedName>
        <fullName evidence="7">Ribonuclease BN</fullName>
    </submittedName>
</protein>
<sequence length="103" mass="11017">MQIVNSTASFLFATLLFAMIFKVLPAVALTWRDVWTGAVVTGVLFTAGKVLIGVYIGRSGVASAYGAAASVITIMLWIYYSSLILLFGAEFTKAYAETHGSRA</sequence>
<dbReference type="GO" id="GO:0005886">
    <property type="term" value="C:plasma membrane"/>
    <property type="evidence" value="ECO:0007669"/>
    <property type="project" value="UniProtKB-SubCell"/>
</dbReference>
<evidence type="ECO:0000256" key="6">
    <source>
        <dbReference type="SAM" id="Phobius"/>
    </source>
</evidence>
<evidence type="ECO:0000313" key="8">
    <source>
        <dbReference type="Proteomes" id="UP000019666"/>
    </source>
</evidence>
<evidence type="ECO:0000256" key="5">
    <source>
        <dbReference type="ARBA" id="ARBA00023136"/>
    </source>
</evidence>
<proteinExistence type="predicted"/>